<keyword evidence="10 12" id="KW-0131">Cell cycle</keyword>
<feature type="binding site" evidence="12">
    <location>
        <begin position="164"/>
        <end position="165"/>
    </location>
    <ligand>
        <name>UDP-N-acetyl-alpha-D-muramoyl-L-alanyl-D-glutamate</name>
        <dbReference type="ChEBI" id="CHEBI:83900"/>
    </ligand>
</feature>
<dbReference type="InterPro" id="IPR013221">
    <property type="entry name" value="Mur_ligase_cen"/>
</dbReference>
<dbReference type="NCBIfam" id="NF001126">
    <property type="entry name" value="PRK00139.1-4"/>
    <property type="match status" value="1"/>
</dbReference>
<keyword evidence="5 12" id="KW-0132">Cell division</keyword>
<gene>
    <name evidence="12" type="primary">murE</name>
    <name evidence="17" type="ORF">OCV99_12210</name>
</gene>
<dbReference type="RefSeq" id="WP_158370887.1">
    <property type="nucleotide sequence ID" value="NZ_JAOQJU010000016.1"/>
</dbReference>
<comment type="caution">
    <text evidence="12">Lacks conserved residue(s) required for the propagation of feature annotation.</text>
</comment>
<evidence type="ECO:0000256" key="3">
    <source>
        <dbReference type="ARBA" id="ARBA00022490"/>
    </source>
</evidence>
<keyword evidence="4 12" id="KW-0436">Ligase</keyword>
<keyword evidence="6 12" id="KW-0547">Nucleotide-binding</keyword>
<sequence length="509" mass="57332">MELSELLTGLTYEVLKGTVERKIRKVTNDTENIGERDVFVCIKGYCRDGHDFVGKALERGATALVIQSEECYERWIRCEDFLPDSRNVTIIRVSDTRYALALMSAALYGYPARKMKVIGITGTKGKTTTACMVQQLLNYGGHKTGLIGTVRVDTGRRILSSYNTTPESCQIQAYLHEMVVAGCDSVVMEVSSQGLKLKRTAGIRFEVGIFTNLGRDHIGTSEHADFEEYLQCKHLLFLQSKVGIGNADDPWYEEIFEGTECEKITYGCGGGCVQMDYHALDIRKICRRDCFGIRYRLGMADGKRQAEEIEIELPLPGHFNVYNSMAAAAAVRYLGVENETIREGLKKIRIPGRMELAAAWRDGMVFVDYAHNAMSLKSILQMLREYADGRIVVVFGCGGNRSKERRYEMGEVAGRYADFTVITTDNPRYEEPGEIIKDILTGMKRTNGAYVVVEDRREAVRYAIENRKSGDVIIIAGKGHETYQEIQGIRYEMDDRKLVKEITCTQILS</sequence>
<evidence type="ECO:0000256" key="13">
    <source>
        <dbReference type="RuleBase" id="RU004135"/>
    </source>
</evidence>
<evidence type="ECO:0000256" key="8">
    <source>
        <dbReference type="ARBA" id="ARBA00022960"/>
    </source>
</evidence>
<dbReference type="Pfam" id="PF01225">
    <property type="entry name" value="Mur_ligase"/>
    <property type="match status" value="1"/>
</dbReference>
<comment type="function">
    <text evidence="12">Catalyzes the addition of meso-diaminopimelic acid to the nucleotide precursor UDP-N-acetylmuramoyl-L-alanyl-D-glutamate (UMAG) in the biosynthesis of bacterial cell-wall peptidoglycan.</text>
</comment>
<dbReference type="Pfam" id="PF08245">
    <property type="entry name" value="Mur_ligase_M"/>
    <property type="match status" value="1"/>
</dbReference>
<dbReference type="NCBIfam" id="TIGR01085">
    <property type="entry name" value="murE"/>
    <property type="match status" value="1"/>
</dbReference>
<organism evidence="17 18">
    <name type="scientific">Dorea acetigenes</name>
    <dbReference type="NCBI Taxonomy" id="2981787"/>
    <lineage>
        <taxon>Bacteria</taxon>
        <taxon>Bacillati</taxon>
        <taxon>Bacillota</taxon>
        <taxon>Clostridia</taxon>
        <taxon>Lachnospirales</taxon>
        <taxon>Lachnospiraceae</taxon>
        <taxon>Dorea</taxon>
    </lineage>
</organism>
<feature type="binding site" evidence="12">
    <location>
        <position position="163"/>
    </location>
    <ligand>
        <name>UDP-N-acetyl-alpha-D-muramoyl-L-alanyl-D-glutamate</name>
        <dbReference type="ChEBI" id="CHEBI:83900"/>
    </ligand>
</feature>
<dbReference type="HAMAP" id="MF_00208">
    <property type="entry name" value="MurE"/>
    <property type="match status" value="1"/>
</dbReference>
<evidence type="ECO:0000313" key="17">
    <source>
        <dbReference type="EMBL" id="MCU6687292.1"/>
    </source>
</evidence>
<evidence type="ECO:0000256" key="1">
    <source>
        <dbReference type="ARBA" id="ARBA00004752"/>
    </source>
</evidence>
<dbReference type="InterPro" id="IPR036565">
    <property type="entry name" value="Mur-like_cat_sf"/>
</dbReference>
<dbReference type="InterPro" id="IPR004101">
    <property type="entry name" value="Mur_ligase_C"/>
</dbReference>
<keyword evidence="9 12" id="KW-0573">Peptidoglycan synthesis</keyword>
<evidence type="ECO:0000259" key="16">
    <source>
        <dbReference type="Pfam" id="PF08245"/>
    </source>
</evidence>
<evidence type="ECO:0000256" key="6">
    <source>
        <dbReference type="ARBA" id="ARBA00022741"/>
    </source>
</evidence>
<dbReference type="InterPro" id="IPR018109">
    <property type="entry name" value="Folylpolyglutamate_synth_CS"/>
</dbReference>
<evidence type="ECO:0000256" key="7">
    <source>
        <dbReference type="ARBA" id="ARBA00022840"/>
    </source>
</evidence>
<dbReference type="SUPFAM" id="SSF53244">
    <property type="entry name" value="MurD-like peptide ligases, peptide-binding domain"/>
    <property type="match status" value="1"/>
</dbReference>
<feature type="domain" description="Mur ligase C-terminal" evidence="15">
    <location>
        <begin position="352"/>
        <end position="479"/>
    </location>
</feature>
<feature type="binding site" evidence="12">
    <location>
        <position position="481"/>
    </location>
    <ligand>
        <name>meso-2,6-diaminopimelate</name>
        <dbReference type="ChEBI" id="CHEBI:57791"/>
    </ligand>
</feature>
<dbReference type="Gene3D" id="3.40.1190.10">
    <property type="entry name" value="Mur-like, catalytic domain"/>
    <property type="match status" value="1"/>
</dbReference>
<evidence type="ECO:0000256" key="5">
    <source>
        <dbReference type="ARBA" id="ARBA00022618"/>
    </source>
</evidence>
<dbReference type="EMBL" id="JAOQJU010000016">
    <property type="protein sequence ID" value="MCU6687292.1"/>
    <property type="molecule type" value="Genomic_DNA"/>
</dbReference>
<dbReference type="PANTHER" id="PTHR23135">
    <property type="entry name" value="MUR LIGASE FAMILY MEMBER"/>
    <property type="match status" value="1"/>
</dbReference>
<dbReference type="GO" id="GO:0008765">
    <property type="term" value="F:UDP-N-acetylmuramoylalanyl-D-glutamate-2,6-diaminopimelate ligase activity"/>
    <property type="evidence" value="ECO:0007669"/>
    <property type="project" value="UniProtKB-EC"/>
</dbReference>
<feature type="binding site" evidence="12">
    <location>
        <position position="191"/>
    </location>
    <ligand>
        <name>UDP-N-acetyl-alpha-D-muramoyl-L-alanyl-D-glutamate</name>
        <dbReference type="ChEBI" id="CHEBI:83900"/>
    </ligand>
</feature>
<evidence type="ECO:0000256" key="9">
    <source>
        <dbReference type="ARBA" id="ARBA00022984"/>
    </source>
</evidence>
<dbReference type="Gene3D" id="3.90.190.20">
    <property type="entry name" value="Mur ligase, C-terminal domain"/>
    <property type="match status" value="1"/>
</dbReference>
<dbReference type="InterPro" id="IPR036615">
    <property type="entry name" value="Mur_ligase_C_dom_sf"/>
</dbReference>
<feature type="binding site" evidence="12">
    <location>
        <position position="199"/>
    </location>
    <ligand>
        <name>UDP-N-acetyl-alpha-D-muramoyl-L-alanyl-D-glutamate</name>
        <dbReference type="ChEBI" id="CHEBI:83900"/>
    </ligand>
</feature>
<evidence type="ECO:0000259" key="14">
    <source>
        <dbReference type="Pfam" id="PF01225"/>
    </source>
</evidence>
<evidence type="ECO:0000313" key="18">
    <source>
        <dbReference type="Proteomes" id="UP001652431"/>
    </source>
</evidence>
<dbReference type="EC" id="6.3.2.13" evidence="12"/>
<feature type="domain" description="Mur ligase N-terminal catalytic" evidence="14">
    <location>
        <begin position="23"/>
        <end position="106"/>
    </location>
</feature>
<evidence type="ECO:0000256" key="11">
    <source>
        <dbReference type="ARBA" id="ARBA00023316"/>
    </source>
</evidence>
<protein>
    <recommendedName>
        <fullName evidence="12">UDP-N-acetylmuramoyl-L-alanyl-D-glutamate--2,6-diaminopimelate ligase</fullName>
        <ecNumber evidence="12">6.3.2.13</ecNumber>
    </recommendedName>
    <alternativeName>
        <fullName evidence="12">Meso-A2pm-adding enzyme</fullName>
    </alternativeName>
    <alternativeName>
        <fullName evidence="12">Meso-diaminopimelate-adding enzyme</fullName>
    </alternativeName>
    <alternativeName>
        <fullName evidence="12">UDP-MurNAc-L-Ala-D-Glu:meso-diaminopimelate ligase</fullName>
    </alternativeName>
    <alternativeName>
        <fullName evidence="12">UDP-MurNAc-tripeptide synthetase</fullName>
    </alternativeName>
    <alternativeName>
        <fullName evidence="12">UDP-N-acetylmuramyl-tripeptide synthetase</fullName>
    </alternativeName>
</protein>
<comment type="similarity">
    <text evidence="2 12">Belongs to the MurCDEF family. MurE subfamily.</text>
</comment>
<evidence type="ECO:0000256" key="12">
    <source>
        <dbReference type="HAMAP-Rule" id="MF_00208"/>
    </source>
</evidence>
<dbReference type="PROSITE" id="PS01011">
    <property type="entry name" value="FOLYLPOLYGLU_SYNT_1"/>
    <property type="match status" value="1"/>
</dbReference>
<dbReference type="SUPFAM" id="SSF63418">
    <property type="entry name" value="MurE/MurF N-terminal domain"/>
    <property type="match status" value="1"/>
</dbReference>
<feature type="binding site" evidence="12">
    <location>
        <begin position="425"/>
        <end position="428"/>
    </location>
    <ligand>
        <name>meso-2,6-diaminopimelate</name>
        <dbReference type="ChEBI" id="CHEBI:57791"/>
    </ligand>
</feature>
<comment type="caution">
    <text evidence="17">The sequence shown here is derived from an EMBL/GenBank/DDBJ whole genome shotgun (WGS) entry which is preliminary data.</text>
</comment>
<feature type="binding site" evidence="12">
    <location>
        <position position="477"/>
    </location>
    <ligand>
        <name>meso-2,6-diaminopimelate</name>
        <dbReference type="ChEBI" id="CHEBI:57791"/>
    </ligand>
</feature>
<comment type="catalytic activity">
    <reaction evidence="12">
        <text>UDP-N-acetyl-alpha-D-muramoyl-L-alanyl-D-glutamate + meso-2,6-diaminopimelate + ATP = UDP-N-acetyl-alpha-D-muramoyl-L-alanyl-gamma-D-glutamyl-meso-2,6-diaminopimelate + ADP + phosphate + H(+)</text>
        <dbReference type="Rhea" id="RHEA:23676"/>
        <dbReference type="ChEBI" id="CHEBI:15378"/>
        <dbReference type="ChEBI" id="CHEBI:30616"/>
        <dbReference type="ChEBI" id="CHEBI:43474"/>
        <dbReference type="ChEBI" id="CHEBI:57791"/>
        <dbReference type="ChEBI" id="CHEBI:83900"/>
        <dbReference type="ChEBI" id="CHEBI:83905"/>
        <dbReference type="ChEBI" id="CHEBI:456216"/>
        <dbReference type="EC" id="6.3.2.13"/>
    </reaction>
</comment>
<dbReference type="SUPFAM" id="SSF53623">
    <property type="entry name" value="MurD-like peptide ligases, catalytic domain"/>
    <property type="match status" value="1"/>
</dbReference>
<evidence type="ECO:0000256" key="2">
    <source>
        <dbReference type="ARBA" id="ARBA00005898"/>
    </source>
</evidence>
<keyword evidence="7 12" id="KW-0067">ATP-binding</keyword>
<name>A0ABT2RPF8_9FIRM</name>
<feature type="binding site" evidence="12">
    <location>
        <position position="401"/>
    </location>
    <ligand>
        <name>meso-2,6-diaminopimelate</name>
        <dbReference type="ChEBI" id="CHEBI:57791"/>
    </ligand>
</feature>
<proteinExistence type="inferred from homology"/>
<feature type="modified residue" description="N6-carboxylysine" evidence="12">
    <location>
        <position position="233"/>
    </location>
</feature>
<reference evidence="17 18" key="1">
    <citation type="journal article" date="2021" name="ISME Commun">
        <title>Automated analysis of genomic sequences facilitates high-throughput and comprehensive description of bacteria.</title>
        <authorList>
            <person name="Hitch T.C.A."/>
        </authorList>
    </citation>
    <scope>NUCLEOTIDE SEQUENCE [LARGE SCALE GENOMIC DNA]</scope>
    <source>
        <strain evidence="17 18">Sanger_03</strain>
    </source>
</reference>
<dbReference type="Pfam" id="PF02875">
    <property type="entry name" value="Mur_ligase_C"/>
    <property type="match status" value="1"/>
</dbReference>
<accession>A0ABT2RPF8</accession>
<keyword evidence="18" id="KW-1185">Reference proteome</keyword>
<feature type="short sequence motif" description="Meso-diaminopimelate recognition motif" evidence="12">
    <location>
        <begin position="425"/>
        <end position="428"/>
    </location>
</feature>
<dbReference type="Gene3D" id="3.40.1390.10">
    <property type="entry name" value="MurE/MurF, N-terminal domain"/>
    <property type="match status" value="1"/>
</dbReference>
<keyword evidence="11 12" id="KW-0961">Cell wall biogenesis/degradation</keyword>
<keyword evidence="8 12" id="KW-0133">Cell shape</keyword>
<evidence type="ECO:0000256" key="4">
    <source>
        <dbReference type="ARBA" id="ARBA00022598"/>
    </source>
</evidence>
<keyword evidence="12" id="KW-0460">Magnesium</keyword>
<dbReference type="Proteomes" id="UP001652431">
    <property type="component" value="Unassembled WGS sequence"/>
</dbReference>
<comment type="pathway">
    <text evidence="1 12 13">Cell wall biogenesis; peptidoglycan biosynthesis.</text>
</comment>
<evidence type="ECO:0000259" key="15">
    <source>
        <dbReference type="Pfam" id="PF02875"/>
    </source>
</evidence>
<dbReference type="InterPro" id="IPR035911">
    <property type="entry name" value="MurE/MurF_N"/>
</dbReference>
<feature type="binding site" evidence="12">
    <location>
        <begin position="122"/>
        <end position="128"/>
    </location>
    <ligand>
        <name>ATP</name>
        <dbReference type="ChEBI" id="CHEBI:30616"/>
    </ligand>
</feature>
<keyword evidence="3 12" id="KW-0963">Cytoplasm</keyword>
<comment type="PTM">
    <text evidence="12">Carboxylation is probably crucial for Mg(2+) binding and, consequently, for the gamma-phosphate positioning of ATP.</text>
</comment>
<evidence type="ECO:0000256" key="10">
    <source>
        <dbReference type="ARBA" id="ARBA00023306"/>
    </source>
</evidence>
<comment type="cofactor">
    <cofactor evidence="12">
        <name>Mg(2+)</name>
        <dbReference type="ChEBI" id="CHEBI:18420"/>
    </cofactor>
</comment>
<dbReference type="InterPro" id="IPR005761">
    <property type="entry name" value="UDP-N-AcMur-Glu-dNH2Pim_ligase"/>
</dbReference>
<dbReference type="PANTHER" id="PTHR23135:SF4">
    <property type="entry name" value="UDP-N-ACETYLMURAMOYL-L-ALANYL-D-GLUTAMATE--2,6-DIAMINOPIMELATE LIGASE MURE HOMOLOG, CHLOROPLASTIC"/>
    <property type="match status" value="1"/>
</dbReference>
<feature type="binding site" evidence="12">
    <location>
        <position position="30"/>
    </location>
    <ligand>
        <name>UDP-N-acetyl-alpha-D-muramoyl-L-alanyl-D-glutamate</name>
        <dbReference type="ChEBI" id="CHEBI:83900"/>
    </ligand>
</feature>
<dbReference type="InterPro" id="IPR000713">
    <property type="entry name" value="Mur_ligase_N"/>
</dbReference>
<comment type="subcellular location">
    <subcellularLocation>
        <location evidence="12 13">Cytoplasm</location>
    </subcellularLocation>
</comment>
<feature type="domain" description="Mur ligase central" evidence="16">
    <location>
        <begin position="120"/>
        <end position="331"/>
    </location>
</feature>